<dbReference type="PROSITE" id="PS50086">
    <property type="entry name" value="TBC_RABGAP"/>
    <property type="match status" value="1"/>
</dbReference>
<dbReference type="EMBL" id="LTDL01000038">
    <property type="protein sequence ID" value="OAG29970.1"/>
    <property type="molecule type" value="Genomic_DNA"/>
</dbReference>
<dbReference type="Gene3D" id="1.10.472.80">
    <property type="entry name" value="Ypt/Rab-GAP domain of gyp1p, domain 3"/>
    <property type="match status" value="1"/>
</dbReference>
<protein>
    <recommendedName>
        <fullName evidence="1">Rab-GAP TBC domain-containing protein</fullName>
    </recommendedName>
</protein>
<name>A0A177EEY7_9MICR</name>
<organism evidence="2 3">
    <name type="scientific">Nematocida displodere</name>
    <dbReference type="NCBI Taxonomy" id="1805483"/>
    <lineage>
        <taxon>Eukaryota</taxon>
        <taxon>Fungi</taxon>
        <taxon>Fungi incertae sedis</taxon>
        <taxon>Microsporidia</taxon>
        <taxon>Nematocida</taxon>
    </lineage>
</organism>
<dbReference type="GO" id="GO:0006886">
    <property type="term" value="P:intracellular protein transport"/>
    <property type="evidence" value="ECO:0007669"/>
    <property type="project" value="TreeGrafter"/>
</dbReference>
<sequence length="276" mass="31226">MRERAAAWMRALHAGPLEEKDPNEHFAERKRLYELYLDTAGALIVHDSAEIIDKDMARTKVLGCAPDTPGDYLDLPDFSGSIKRESVRRVLRVYSTTNKTVGYVQGMNVLCALLYCVIDLEISSTFSESVTYFCFFNLMVDLGDLFSEKMDDSSVGARGQARKILCILKKQDKGLYAAVSKLNLFETTSFHLKWMFLMFSSEFSVPETLVLWDRFFLEAPKYQMLPYFSAATLMLLRRSIIGQPSHQVFSTLQALSVSPAAALKKAEVLFQKDLHG</sequence>
<dbReference type="InterPro" id="IPR035969">
    <property type="entry name" value="Rab-GAP_TBC_sf"/>
</dbReference>
<dbReference type="PANTHER" id="PTHR22957">
    <property type="entry name" value="TBC1 DOMAIN FAMILY MEMBER GTPASE-ACTIVATING PROTEIN"/>
    <property type="match status" value="1"/>
</dbReference>
<feature type="domain" description="Rab-GAP TBC" evidence="1">
    <location>
        <begin position="1"/>
        <end position="219"/>
    </location>
</feature>
<dbReference type="SMART" id="SM00164">
    <property type="entry name" value="TBC"/>
    <property type="match status" value="1"/>
</dbReference>
<dbReference type="GeneID" id="93647867"/>
<dbReference type="Gene3D" id="1.10.8.270">
    <property type="entry name" value="putative rabgap domain of human tbc1 domain family member 14 like domains"/>
    <property type="match status" value="1"/>
</dbReference>
<dbReference type="Proteomes" id="UP000185944">
    <property type="component" value="Unassembled WGS sequence"/>
</dbReference>
<proteinExistence type="predicted"/>
<dbReference type="AlphaFoldDB" id="A0A177EEY7"/>
<accession>A0A177EEY7</accession>
<dbReference type="RefSeq" id="XP_067544522.1">
    <property type="nucleotide sequence ID" value="XM_067688935.1"/>
</dbReference>
<evidence type="ECO:0000259" key="1">
    <source>
        <dbReference type="PROSITE" id="PS50086"/>
    </source>
</evidence>
<comment type="caution">
    <text evidence="2">The sequence shown here is derived from an EMBL/GenBank/DDBJ whole genome shotgun (WGS) entry which is preliminary data.</text>
</comment>
<reference evidence="2 3" key="1">
    <citation type="submission" date="2016-02" db="EMBL/GenBank/DDBJ databases">
        <title>Discovery of a natural microsporidian pathogen with a broad tissue tropism in Caenorhabditis elegans.</title>
        <authorList>
            <person name="Luallen R.J."/>
            <person name="Reinke A.W."/>
            <person name="Tong L."/>
            <person name="Botts M.R."/>
            <person name="Felix M.-A."/>
            <person name="Troemel E.R."/>
        </authorList>
    </citation>
    <scope>NUCLEOTIDE SEQUENCE [LARGE SCALE GENOMIC DNA]</scope>
    <source>
        <strain evidence="2 3">JUm2807</strain>
    </source>
</reference>
<evidence type="ECO:0000313" key="2">
    <source>
        <dbReference type="EMBL" id="OAG29970.1"/>
    </source>
</evidence>
<dbReference type="Pfam" id="PF00566">
    <property type="entry name" value="RabGAP-TBC"/>
    <property type="match status" value="1"/>
</dbReference>
<gene>
    <name evidence="2" type="ORF">NEDG_01517</name>
</gene>
<dbReference type="SUPFAM" id="SSF47923">
    <property type="entry name" value="Ypt/Rab-GAP domain of gyp1p"/>
    <property type="match status" value="2"/>
</dbReference>
<dbReference type="GO" id="GO:0005096">
    <property type="term" value="F:GTPase activator activity"/>
    <property type="evidence" value="ECO:0007669"/>
    <property type="project" value="TreeGrafter"/>
</dbReference>
<dbReference type="InterPro" id="IPR000195">
    <property type="entry name" value="Rab-GAP-TBC_dom"/>
</dbReference>
<evidence type="ECO:0000313" key="3">
    <source>
        <dbReference type="Proteomes" id="UP000185944"/>
    </source>
</evidence>
<dbReference type="OrthoDB" id="27140at2759"/>
<keyword evidence="3" id="KW-1185">Reference proteome</keyword>
<dbReference type="PANTHER" id="PTHR22957:SF27">
    <property type="entry name" value="TBC1 DOMAIN FAMILY MEMBER 13"/>
    <property type="match status" value="1"/>
</dbReference>
<dbReference type="VEuPathDB" id="MicrosporidiaDB:NEDG_01517"/>